<keyword evidence="2" id="KW-1185">Reference proteome</keyword>
<reference evidence="1 2" key="1">
    <citation type="submission" date="2024-02" db="EMBL/GenBank/DDBJ databases">
        <authorList>
            <person name="Vignale AGUSTIN F."/>
            <person name="Sosa J E."/>
            <person name="Modenutti C."/>
        </authorList>
    </citation>
    <scope>NUCLEOTIDE SEQUENCE [LARGE SCALE GENOMIC DNA]</scope>
</reference>
<evidence type="ECO:0000313" key="2">
    <source>
        <dbReference type="Proteomes" id="UP001642360"/>
    </source>
</evidence>
<gene>
    <name evidence="1" type="ORF">ILEXP_LOCUS34610</name>
</gene>
<evidence type="ECO:0000313" key="1">
    <source>
        <dbReference type="EMBL" id="CAK9165441.1"/>
    </source>
</evidence>
<protein>
    <submittedName>
        <fullName evidence="1">Uncharacterized protein</fullName>
    </submittedName>
</protein>
<name>A0ABC8T7Q5_9AQUA</name>
<dbReference type="AlphaFoldDB" id="A0ABC8T7Q5"/>
<dbReference type="EMBL" id="CAUOFW020004391">
    <property type="protein sequence ID" value="CAK9165441.1"/>
    <property type="molecule type" value="Genomic_DNA"/>
</dbReference>
<proteinExistence type="predicted"/>
<organism evidence="1 2">
    <name type="scientific">Ilex paraguariensis</name>
    <name type="common">yerba mate</name>
    <dbReference type="NCBI Taxonomy" id="185542"/>
    <lineage>
        <taxon>Eukaryota</taxon>
        <taxon>Viridiplantae</taxon>
        <taxon>Streptophyta</taxon>
        <taxon>Embryophyta</taxon>
        <taxon>Tracheophyta</taxon>
        <taxon>Spermatophyta</taxon>
        <taxon>Magnoliopsida</taxon>
        <taxon>eudicotyledons</taxon>
        <taxon>Gunneridae</taxon>
        <taxon>Pentapetalae</taxon>
        <taxon>asterids</taxon>
        <taxon>campanulids</taxon>
        <taxon>Aquifoliales</taxon>
        <taxon>Aquifoliaceae</taxon>
        <taxon>Ilex</taxon>
    </lineage>
</organism>
<accession>A0ABC8T7Q5</accession>
<comment type="caution">
    <text evidence="1">The sequence shown here is derived from an EMBL/GenBank/DDBJ whole genome shotgun (WGS) entry which is preliminary data.</text>
</comment>
<sequence length="128" mass="13706">MPTLVSTPTHVPKPSTAQLPTTMLLPEPLPIRCHYLDTRPNPDACNLNHDTSRCRVQEPTAATASVPTLPTPAMPVPASLVVPMPVAPTPASPQPLAIPSPYYTTHQLSPATLFRDNPTDICLLVTTL</sequence>
<dbReference type="Proteomes" id="UP001642360">
    <property type="component" value="Unassembled WGS sequence"/>
</dbReference>